<evidence type="ECO:0000313" key="2">
    <source>
        <dbReference type="Proteomes" id="UP000036955"/>
    </source>
</evidence>
<dbReference type="AlphaFoldDB" id="A0A0L1MLY2"/>
<name>A0A0L1MLY2_PSESX</name>
<protein>
    <submittedName>
        <fullName evidence="1">Uncharacterized protein</fullName>
    </submittedName>
</protein>
<reference evidence="1 2" key="1">
    <citation type="submission" date="2015-06" db="EMBL/GenBank/DDBJ databases">
        <authorList>
            <person name="Hoefler B.C."/>
            <person name="Straight P.D."/>
        </authorList>
    </citation>
    <scope>NUCLEOTIDE SEQUENCE [LARGE SCALE GENOMIC DNA]</scope>
    <source>
        <strain evidence="1 2">Riq4</strain>
    </source>
</reference>
<dbReference type="EMBL" id="LFQK01000004">
    <property type="protein sequence ID" value="KNH29502.1"/>
    <property type="molecule type" value="Genomic_DNA"/>
</dbReference>
<organism evidence="1 2">
    <name type="scientific">Pseudomonas syringae</name>
    <dbReference type="NCBI Taxonomy" id="317"/>
    <lineage>
        <taxon>Bacteria</taxon>
        <taxon>Pseudomonadati</taxon>
        <taxon>Pseudomonadota</taxon>
        <taxon>Gammaproteobacteria</taxon>
        <taxon>Pseudomonadales</taxon>
        <taxon>Pseudomonadaceae</taxon>
        <taxon>Pseudomonas</taxon>
    </lineage>
</organism>
<dbReference type="Proteomes" id="UP000036955">
    <property type="component" value="Unassembled WGS sequence"/>
</dbReference>
<evidence type="ECO:0000313" key="1">
    <source>
        <dbReference type="EMBL" id="KNH29502.1"/>
    </source>
</evidence>
<dbReference type="PATRIC" id="fig|317.197.peg.3781"/>
<gene>
    <name evidence="1" type="ORF">ACS77_02140</name>
</gene>
<comment type="caution">
    <text evidence="1">The sequence shown here is derived from an EMBL/GenBank/DDBJ whole genome shotgun (WGS) entry which is preliminary data.</text>
</comment>
<accession>A0A0L1MLY2</accession>
<dbReference type="Gene3D" id="3.10.450.40">
    <property type="match status" value="1"/>
</dbReference>
<proteinExistence type="predicted"/>
<dbReference type="OrthoDB" id="6629441at2"/>
<sequence>MPNELILLDHTFKSQKEAEAYFYALRDKYSASEADITQPQEFELLRELYLKYCEYTDWPVPASPIAFCVRNVGRGVGGKGGTTQAFVVRFNSDAKADKEFSAKKAIQAIAKHHATR</sequence>